<name>A0A7C4H4E9_THEPE</name>
<gene>
    <name evidence="2" type="ORF">ENU21_04245</name>
</gene>
<keyword evidence="1" id="KW-0812">Transmembrane</keyword>
<reference evidence="2" key="1">
    <citation type="journal article" date="2020" name="mSystems">
        <title>Genome- and Community-Level Interaction Insights into Carbon Utilization and Element Cycling Functions of Hydrothermarchaeota in Hydrothermal Sediment.</title>
        <authorList>
            <person name="Zhou Z."/>
            <person name="Liu Y."/>
            <person name="Xu W."/>
            <person name="Pan J."/>
            <person name="Luo Z.H."/>
            <person name="Li M."/>
        </authorList>
    </citation>
    <scope>NUCLEOTIDE SEQUENCE</scope>
    <source>
        <strain evidence="2">SpSt-649</strain>
    </source>
</reference>
<evidence type="ECO:0000313" key="2">
    <source>
        <dbReference type="EMBL" id="HGM46945.1"/>
    </source>
</evidence>
<organism evidence="2">
    <name type="scientific">Thermofilum pendens</name>
    <dbReference type="NCBI Taxonomy" id="2269"/>
    <lineage>
        <taxon>Archaea</taxon>
        <taxon>Thermoproteota</taxon>
        <taxon>Thermoprotei</taxon>
        <taxon>Thermofilales</taxon>
        <taxon>Thermofilaceae</taxon>
        <taxon>Thermofilum</taxon>
    </lineage>
</organism>
<proteinExistence type="predicted"/>
<dbReference type="AlphaFoldDB" id="A0A7C4H4E9"/>
<keyword evidence="1" id="KW-0472">Membrane</keyword>
<comment type="caution">
    <text evidence="2">The sequence shown here is derived from an EMBL/GenBank/DDBJ whole genome shotgun (WGS) entry which is preliminary data.</text>
</comment>
<keyword evidence="1" id="KW-1133">Transmembrane helix</keyword>
<evidence type="ECO:0000256" key="1">
    <source>
        <dbReference type="SAM" id="Phobius"/>
    </source>
</evidence>
<sequence length="157" mass="16761">MHWEKILLVAAISISLILAITLLAVYLELVKIQVELLEVKEKLAAVKTDVNNVEKALTGSSVLVSTDVLLACENMTLSCGRVYTYAGSPALLPLSSCTALEVEGNGSTIRVVSVPAFGVGGNWELRICRGEVCTPSSLMQSLWGGEKLILTCALEKP</sequence>
<protein>
    <submittedName>
        <fullName evidence="2">Uncharacterized protein</fullName>
    </submittedName>
</protein>
<feature type="transmembrane region" description="Helical" evidence="1">
    <location>
        <begin position="6"/>
        <end position="27"/>
    </location>
</feature>
<dbReference type="EMBL" id="DTBQ01000117">
    <property type="protein sequence ID" value="HGM46945.1"/>
    <property type="molecule type" value="Genomic_DNA"/>
</dbReference>
<accession>A0A7C4H4E9</accession>